<dbReference type="Pfam" id="PF07099">
    <property type="entry name" value="DUF1361"/>
    <property type="match status" value="1"/>
</dbReference>
<proteinExistence type="predicted"/>
<evidence type="ECO:0000313" key="2">
    <source>
        <dbReference type="EMBL" id="HGW29559.1"/>
    </source>
</evidence>
<accession>A0A7C4XTA1</accession>
<feature type="transmembrane region" description="Helical" evidence="1">
    <location>
        <begin position="90"/>
        <end position="112"/>
    </location>
</feature>
<comment type="caution">
    <text evidence="2">The sequence shown here is derived from an EMBL/GenBank/DDBJ whole genome shotgun (WGS) entry which is preliminary data.</text>
</comment>
<keyword evidence="1" id="KW-1133">Transmembrane helix</keyword>
<gene>
    <name evidence="2" type="ORF">ENR63_01385</name>
</gene>
<protein>
    <submittedName>
        <fullName evidence="2">DUF1361 domain-containing protein</fullName>
    </submittedName>
</protein>
<sequence length="194" mass="21468">MDVVWRNGQLVFFGHAAFPGGITANLLWAASSVFFLLLLLLAEKKQSKFWKMAFMYLYILHMPNASYLFLELKHLVLKDGIADKLSALPVFVFGTLSITGLVLSIAQTYVVATKITPLNKYPQISILMLSALSGWGAILGLMELLSPTGIFYPQVVIEYTMRAPIYLVMVGIAVSFVTTGGTLLTYRIINKRPG</sequence>
<dbReference type="EMBL" id="DSRT01000072">
    <property type="protein sequence ID" value="HGW29559.1"/>
    <property type="molecule type" value="Genomic_DNA"/>
</dbReference>
<organism evidence="2">
    <name type="scientific">candidate division WWE3 bacterium</name>
    <dbReference type="NCBI Taxonomy" id="2053526"/>
    <lineage>
        <taxon>Bacteria</taxon>
        <taxon>Katanobacteria</taxon>
    </lineage>
</organism>
<feature type="transmembrane region" description="Helical" evidence="1">
    <location>
        <begin position="20"/>
        <end position="41"/>
    </location>
</feature>
<feature type="transmembrane region" description="Helical" evidence="1">
    <location>
        <begin position="53"/>
        <end position="70"/>
    </location>
</feature>
<name>A0A7C4XTA1_UNCKA</name>
<keyword evidence="1" id="KW-0812">Transmembrane</keyword>
<keyword evidence="1" id="KW-0472">Membrane</keyword>
<feature type="transmembrane region" description="Helical" evidence="1">
    <location>
        <begin position="124"/>
        <end position="145"/>
    </location>
</feature>
<dbReference type="AlphaFoldDB" id="A0A7C4XTA1"/>
<dbReference type="InterPro" id="IPR009793">
    <property type="entry name" value="DUF1361"/>
</dbReference>
<feature type="transmembrane region" description="Helical" evidence="1">
    <location>
        <begin position="165"/>
        <end position="189"/>
    </location>
</feature>
<reference evidence="2" key="1">
    <citation type="journal article" date="2020" name="mSystems">
        <title>Genome- and Community-Level Interaction Insights into Carbon Utilization and Element Cycling Functions of Hydrothermarchaeota in Hydrothermal Sediment.</title>
        <authorList>
            <person name="Zhou Z."/>
            <person name="Liu Y."/>
            <person name="Xu W."/>
            <person name="Pan J."/>
            <person name="Luo Z.H."/>
            <person name="Li M."/>
        </authorList>
    </citation>
    <scope>NUCLEOTIDE SEQUENCE [LARGE SCALE GENOMIC DNA]</scope>
    <source>
        <strain evidence="2">SpSt-417</strain>
    </source>
</reference>
<evidence type="ECO:0000256" key="1">
    <source>
        <dbReference type="SAM" id="Phobius"/>
    </source>
</evidence>